<dbReference type="Gene3D" id="3.40.630.10">
    <property type="entry name" value="Zn peptidases"/>
    <property type="match status" value="1"/>
</dbReference>
<organism evidence="2">
    <name type="scientific">uncultured Acetothermia bacterium</name>
    <dbReference type="NCBI Taxonomy" id="236499"/>
    <lineage>
        <taxon>Bacteria</taxon>
        <taxon>Candidatus Bipolaricaulota</taxon>
        <taxon>environmental samples</taxon>
    </lineage>
</organism>
<dbReference type="InterPro" id="IPR007484">
    <property type="entry name" value="Peptidase_M28"/>
</dbReference>
<dbReference type="Pfam" id="PF04389">
    <property type="entry name" value="Peptidase_M28"/>
    <property type="match status" value="1"/>
</dbReference>
<keyword evidence="2" id="KW-0378">Hydrolase</keyword>
<dbReference type="SUPFAM" id="SSF53187">
    <property type="entry name" value="Zn-dependent exopeptidases"/>
    <property type="match status" value="1"/>
</dbReference>
<keyword evidence="2" id="KW-0031">Aminopeptidase</keyword>
<sequence length="329" mass="35574">MKKTFTVLAALAVIAAFVTSGLSARWYFETLPANAVIKEIIEQVNEENLRAQICVLQSRDGGEFCNSEGSRWACEGAAIDRAIEYAQQYFEKLGLKTERVPFSLFCRAGLSHNVEAILPGTESPQSVLITAHLDSTTFSISSGGMAPGADDNASGSSAVLEAARILSQYTFKHTIRFVLFTGEEQGLVGSRAYAGKLASEGVPILGVFNMDMIGYDSDGDGLFEVHAGTRAESLKLSELLTQILQTYEIALTPEVLEAGATNRSDHASFWSRGYPAVLVIEDSEYGESDDFNPYYHSTADTLDKLDLSYAKRIVQVVIGAAAQLAEPGQ</sequence>
<dbReference type="EMBL" id="AP011634">
    <property type="protein sequence ID" value="BAL52605.1"/>
    <property type="molecule type" value="Genomic_DNA"/>
</dbReference>
<protein>
    <submittedName>
        <fullName evidence="2">Leucyl aminopeptidase</fullName>
    </submittedName>
</protein>
<dbReference type="GO" id="GO:0008235">
    <property type="term" value="F:metalloexopeptidase activity"/>
    <property type="evidence" value="ECO:0007669"/>
    <property type="project" value="InterPro"/>
</dbReference>
<evidence type="ECO:0000313" key="2">
    <source>
        <dbReference type="EMBL" id="BAL52605.1"/>
    </source>
</evidence>
<evidence type="ECO:0000259" key="1">
    <source>
        <dbReference type="Pfam" id="PF04389"/>
    </source>
</evidence>
<dbReference type="InterPro" id="IPR045175">
    <property type="entry name" value="M28_fam"/>
</dbReference>
<dbReference type="PANTHER" id="PTHR12147">
    <property type="entry name" value="METALLOPEPTIDASE M28 FAMILY MEMBER"/>
    <property type="match status" value="1"/>
</dbReference>
<keyword evidence="2" id="KW-0645">Protease</keyword>
<name>H5S8W9_9BACT</name>
<proteinExistence type="predicted"/>
<dbReference type="CDD" id="cd02690">
    <property type="entry name" value="M28"/>
    <property type="match status" value="1"/>
</dbReference>
<feature type="domain" description="Peptidase M28" evidence="1">
    <location>
        <begin position="113"/>
        <end position="318"/>
    </location>
</feature>
<reference evidence="2" key="2">
    <citation type="journal article" date="2012" name="PLoS ONE">
        <title>A Deeply Branching Thermophilic Bacterium with an Ancient Acetyl-CoA Pathway Dominates a Subsurface Ecosystem.</title>
        <authorList>
            <person name="Takami H."/>
            <person name="Noguchi H."/>
            <person name="Takaki Y."/>
            <person name="Uchiyama I."/>
            <person name="Toyoda A."/>
            <person name="Nishi S."/>
            <person name="Chee G.-J."/>
            <person name="Arai W."/>
            <person name="Nunoura T."/>
            <person name="Itoh T."/>
            <person name="Hattori M."/>
            <person name="Takai K."/>
        </authorList>
    </citation>
    <scope>NUCLEOTIDE SEQUENCE</scope>
</reference>
<reference evidence="2" key="1">
    <citation type="journal article" date="2005" name="Environ. Microbiol.">
        <title>Genetic and functional properties of uncultivated thermophilic crenarchaeotes from a subsurface gold mine as revealed by analysis of genome fragments.</title>
        <authorList>
            <person name="Nunoura T."/>
            <person name="Hirayama H."/>
            <person name="Takami H."/>
            <person name="Oida H."/>
            <person name="Nishi S."/>
            <person name="Shimamura S."/>
            <person name="Suzuki Y."/>
            <person name="Inagaki F."/>
            <person name="Takai K."/>
            <person name="Nealson K.H."/>
            <person name="Horikoshi K."/>
        </authorList>
    </citation>
    <scope>NUCLEOTIDE SEQUENCE</scope>
</reference>
<gene>
    <name evidence="2" type="ORF">HGMM_F01H03C07</name>
    <name evidence="3" type="ORF">HGMM_F06F06C08</name>
</gene>
<dbReference type="AlphaFoldDB" id="H5S8W9"/>
<dbReference type="PANTHER" id="PTHR12147:SF26">
    <property type="entry name" value="PEPTIDASE M28 DOMAIN-CONTAINING PROTEIN"/>
    <property type="match status" value="1"/>
</dbReference>
<dbReference type="GO" id="GO:0006508">
    <property type="term" value="P:proteolysis"/>
    <property type="evidence" value="ECO:0007669"/>
    <property type="project" value="InterPro"/>
</dbReference>
<evidence type="ECO:0000313" key="3">
    <source>
        <dbReference type="EMBL" id="BAL53363.1"/>
    </source>
</evidence>
<dbReference type="EMBL" id="AP011656">
    <property type="protein sequence ID" value="BAL53363.1"/>
    <property type="molecule type" value="Genomic_DNA"/>
</dbReference>
<dbReference type="GO" id="GO:0004177">
    <property type="term" value="F:aminopeptidase activity"/>
    <property type="evidence" value="ECO:0007669"/>
    <property type="project" value="UniProtKB-KW"/>
</dbReference>
<accession>H5S8W9</accession>